<proteinExistence type="predicted"/>
<organism evidence="2 3">
    <name type="scientific">Glossina pallidipes</name>
    <name type="common">Tsetse fly</name>
    <dbReference type="NCBI Taxonomy" id="7398"/>
    <lineage>
        <taxon>Eukaryota</taxon>
        <taxon>Metazoa</taxon>
        <taxon>Ecdysozoa</taxon>
        <taxon>Arthropoda</taxon>
        <taxon>Hexapoda</taxon>
        <taxon>Insecta</taxon>
        <taxon>Pterygota</taxon>
        <taxon>Neoptera</taxon>
        <taxon>Endopterygota</taxon>
        <taxon>Diptera</taxon>
        <taxon>Brachycera</taxon>
        <taxon>Muscomorpha</taxon>
        <taxon>Hippoboscoidea</taxon>
        <taxon>Glossinidae</taxon>
        <taxon>Glossina</taxon>
    </lineage>
</organism>
<keyword evidence="3" id="KW-1185">Reference proteome</keyword>
<feature type="domain" description="Ku70/Ku80 N-terminal alpha/beta" evidence="1">
    <location>
        <begin position="36"/>
        <end position="90"/>
    </location>
</feature>
<dbReference type="EnsemblMetazoa" id="GPAI008653-RA">
    <property type="protein sequence ID" value="GPAI008653-PA"/>
    <property type="gene ID" value="GPAI008653"/>
</dbReference>
<accession>A0A1A9ZAI1</accession>
<dbReference type="InterPro" id="IPR005161">
    <property type="entry name" value="Ku_N"/>
</dbReference>
<dbReference type="VEuPathDB" id="VectorBase:GPAI008653"/>
<name>A0A1A9ZAI1_GLOPL</name>
<dbReference type="AlphaFoldDB" id="A0A1A9ZAI1"/>
<protein>
    <submittedName>
        <fullName evidence="2">Ku_N domain-containing protein</fullName>
    </submittedName>
</protein>
<dbReference type="InterPro" id="IPR036465">
    <property type="entry name" value="vWFA_dom_sf"/>
</dbReference>
<reference evidence="2" key="2">
    <citation type="submission" date="2020-05" db="UniProtKB">
        <authorList>
            <consortium name="EnsemblMetazoa"/>
        </authorList>
    </citation>
    <scope>IDENTIFICATION</scope>
    <source>
        <strain evidence="2">IAEA</strain>
    </source>
</reference>
<dbReference type="STRING" id="7398.A0A1A9ZAI1"/>
<evidence type="ECO:0000313" key="3">
    <source>
        <dbReference type="Proteomes" id="UP000092445"/>
    </source>
</evidence>
<dbReference type="Pfam" id="PF03731">
    <property type="entry name" value="Ku_N"/>
    <property type="match status" value="1"/>
</dbReference>
<dbReference type="Proteomes" id="UP000092445">
    <property type="component" value="Unassembled WGS sequence"/>
</dbReference>
<dbReference type="SUPFAM" id="SSF53300">
    <property type="entry name" value="vWA-like"/>
    <property type="match status" value="1"/>
</dbReference>
<dbReference type="GO" id="GO:0032991">
    <property type="term" value="C:protein-containing complex"/>
    <property type="evidence" value="ECO:0007669"/>
    <property type="project" value="UniProtKB-ARBA"/>
</dbReference>
<reference evidence="3" key="1">
    <citation type="submission" date="2014-03" db="EMBL/GenBank/DDBJ databases">
        <authorList>
            <person name="Aksoy S."/>
            <person name="Warren W."/>
            <person name="Wilson R.K."/>
        </authorList>
    </citation>
    <scope>NUCLEOTIDE SEQUENCE [LARGE SCALE GENOMIC DNA]</scope>
    <source>
        <strain evidence="3">IAEA</strain>
    </source>
</reference>
<sequence>MQLVIVEKPTKTPPKLLTRDDEKHLKATYNGQEASIFVVDANSYMKQSSRLTDALSIIRSVFLSGSLFNDKDVIGSVFANTNESAQPCETNCLEDIEMLDNGAVFSAVFNRQSIRNELVVMDLGLKLNRHRSDVRCYKSLSELSISLSFSLYL</sequence>
<dbReference type="Gene3D" id="3.40.50.410">
    <property type="entry name" value="von Willebrand factor, type A domain"/>
    <property type="match status" value="1"/>
</dbReference>
<evidence type="ECO:0000259" key="1">
    <source>
        <dbReference type="Pfam" id="PF03731"/>
    </source>
</evidence>
<evidence type="ECO:0000313" key="2">
    <source>
        <dbReference type="EnsemblMetazoa" id="GPAI008653-PA"/>
    </source>
</evidence>